<keyword evidence="7" id="KW-0698">rRNA processing</keyword>
<dbReference type="GO" id="GO:0006391">
    <property type="term" value="P:transcription initiation at mitochondrial promoter"/>
    <property type="evidence" value="ECO:0007669"/>
    <property type="project" value="TreeGrafter"/>
</dbReference>
<dbReference type="Gene3D" id="1.10.8.100">
    <property type="entry name" value="Ribosomal RNA adenine dimethylase-like, domain 2"/>
    <property type="match status" value="1"/>
</dbReference>
<dbReference type="EC" id="2.1.1.-" evidence="7"/>
<dbReference type="SUPFAM" id="SSF53335">
    <property type="entry name" value="S-adenosyl-L-methionine-dependent methyltransferases"/>
    <property type="match status" value="1"/>
</dbReference>
<dbReference type="OrthoDB" id="16079at2759"/>
<proteinExistence type="inferred from homology"/>
<comment type="function">
    <text evidence="6">Mitochondrial transcription factor that confers selective promoter recognition on the core subunit of the yeast mitochondrial RNA polymerase. Interacts with DNA in a non-specific manner.</text>
</comment>
<evidence type="ECO:0000256" key="7">
    <source>
        <dbReference type="RuleBase" id="RU362106"/>
    </source>
</evidence>
<dbReference type="EMBL" id="KN833694">
    <property type="protein sequence ID" value="KIK27998.1"/>
    <property type="molecule type" value="Genomic_DNA"/>
</dbReference>
<dbReference type="InterPro" id="IPR023165">
    <property type="entry name" value="rRNA_Ade_diMease-like_C"/>
</dbReference>
<dbReference type="GO" id="GO:0000179">
    <property type="term" value="F:rRNA (adenine-N6,N6-)-dimethyltransferase activity"/>
    <property type="evidence" value="ECO:0007669"/>
    <property type="project" value="TreeGrafter"/>
</dbReference>
<dbReference type="HOGENOM" id="CLU_034228_1_0_1"/>
<evidence type="ECO:0000313" key="8">
    <source>
        <dbReference type="EMBL" id="KIK27998.1"/>
    </source>
</evidence>
<keyword evidence="3 7" id="KW-0808">Transferase</keyword>
<dbReference type="InterPro" id="IPR001737">
    <property type="entry name" value="KsgA/Erm"/>
</dbReference>
<gene>
    <name evidence="8" type="ORF">PISMIDRAFT_27821</name>
</gene>
<evidence type="ECO:0000256" key="1">
    <source>
        <dbReference type="ARBA" id="ARBA00004173"/>
    </source>
</evidence>
<keyword evidence="4 7" id="KW-0949">S-adenosyl-L-methionine</keyword>
<dbReference type="GO" id="GO:0034246">
    <property type="term" value="F:mitochondrial transcription factor activity"/>
    <property type="evidence" value="ECO:0007669"/>
    <property type="project" value="TreeGrafter"/>
</dbReference>
<dbReference type="PANTHER" id="PTHR11727">
    <property type="entry name" value="DIMETHYLADENOSINE TRANSFERASE"/>
    <property type="match status" value="1"/>
</dbReference>
<evidence type="ECO:0000256" key="4">
    <source>
        <dbReference type="ARBA" id="ARBA00022691"/>
    </source>
</evidence>
<keyword evidence="5" id="KW-0694">RNA-binding</keyword>
<organism evidence="8 9">
    <name type="scientific">Pisolithus microcarpus 441</name>
    <dbReference type="NCBI Taxonomy" id="765257"/>
    <lineage>
        <taxon>Eukaryota</taxon>
        <taxon>Fungi</taxon>
        <taxon>Dikarya</taxon>
        <taxon>Basidiomycota</taxon>
        <taxon>Agaricomycotina</taxon>
        <taxon>Agaricomycetes</taxon>
        <taxon>Agaricomycetidae</taxon>
        <taxon>Boletales</taxon>
        <taxon>Sclerodermatineae</taxon>
        <taxon>Pisolithaceae</taxon>
        <taxon>Pisolithus</taxon>
    </lineage>
</organism>
<dbReference type="STRING" id="765257.A0A0D0A7H4"/>
<name>A0A0D0A7H4_9AGAM</name>
<keyword evidence="2 7" id="KW-0489">Methyltransferase</keyword>
<dbReference type="InterPro" id="IPR029063">
    <property type="entry name" value="SAM-dependent_MTases_sf"/>
</dbReference>
<dbReference type="AlphaFoldDB" id="A0A0D0A7H4"/>
<evidence type="ECO:0000313" key="9">
    <source>
        <dbReference type="Proteomes" id="UP000054018"/>
    </source>
</evidence>
<dbReference type="GO" id="GO:0005759">
    <property type="term" value="C:mitochondrial matrix"/>
    <property type="evidence" value="ECO:0007669"/>
    <property type="project" value="TreeGrafter"/>
</dbReference>
<accession>A0A0D0A7H4</accession>
<reference evidence="9" key="2">
    <citation type="submission" date="2015-01" db="EMBL/GenBank/DDBJ databases">
        <title>Evolutionary Origins and Diversification of the Mycorrhizal Mutualists.</title>
        <authorList>
            <consortium name="DOE Joint Genome Institute"/>
            <consortium name="Mycorrhizal Genomics Consortium"/>
            <person name="Kohler A."/>
            <person name="Kuo A."/>
            <person name="Nagy L.G."/>
            <person name="Floudas D."/>
            <person name="Copeland A."/>
            <person name="Barry K.W."/>
            <person name="Cichocki N."/>
            <person name="Veneault-Fourrey C."/>
            <person name="LaButti K."/>
            <person name="Lindquist E.A."/>
            <person name="Lipzen A."/>
            <person name="Lundell T."/>
            <person name="Morin E."/>
            <person name="Murat C."/>
            <person name="Riley R."/>
            <person name="Ohm R."/>
            <person name="Sun H."/>
            <person name="Tunlid A."/>
            <person name="Henrissat B."/>
            <person name="Grigoriev I.V."/>
            <person name="Hibbett D.S."/>
            <person name="Martin F."/>
        </authorList>
    </citation>
    <scope>NUCLEOTIDE SEQUENCE [LARGE SCALE GENOMIC DNA]</scope>
    <source>
        <strain evidence="9">441</strain>
    </source>
</reference>
<keyword evidence="9" id="KW-1185">Reference proteome</keyword>
<evidence type="ECO:0000256" key="6">
    <source>
        <dbReference type="ARBA" id="ARBA00024915"/>
    </source>
</evidence>
<dbReference type="PANTHER" id="PTHR11727:SF17">
    <property type="entry name" value="DIMETHYLADENOSINE TRANSFERASE 1, MITOCHONDRIAL"/>
    <property type="match status" value="1"/>
</dbReference>
<protein>
    <recommendedName>
        <fullName evidence="7">rRNA adenine N(6)-methyltransferase</fullName>
        <ecNumber evidence="7">2.1.1.-</ecNumber>
    </recommendedName>
</protein>
<reference evidence="8 9" key="1">
    <citation type="submission" date="2014-04" db="EMBL/GenBank/DDBJ databases">
        <authorList>
            <consortium name="DOE Joint Genome Institute"/>
            <person name="Kuo A."/>
            <person name="Kohler A."/>
            <person name="Costa M.D."/>
            <person name="Nagy L.G."/>
            <person name="Floudas D."/>
            <person name="Copeland A."/>
            <person name="Barry K.W."/>
            <person name="Cichocki N."/>
            <person name="Veneault-Fourrey C."/>
            <person name="LaButti K."/>
            <person name="Lindquist E.A."/>
            <person name="Lipzen A."/>
            <person name="Lundell T."/>
            <person name="Morin E."/>
            <person name="Murat C."/>
            <person name="Sun H."/>
            <person name="Tunlid A."/>
            <person name="Henrissat B."/>
            <person name="Grigoriev I.V."/>
            <person name="Hibbett D.S."/>
            <person name="Martin F."/>
            <person name="Nordberg H.P."/>
            <person name="Cantor M.N."/>
            <person name="Hua S.X."/>
        </authorList>
    </citation>
    <scope>NUCLEOTIDE SEQUENCE [LARGE SCALE GENOMIC DNA]</scope>
    <source>
        <strain evidence="8 9">441</strain>
    </source>
</reference>
<comment type="similarity">
    <text evidence="7">Belongs to the class I-like SAM-binding methyltransferase superfamily. rRNA adenine N(6)-methyltransferase family.</text>
</comment>
<sequence length="461" mass="51900">MSFSFTLRRGLASSGKCYHRKARNIPEGFFPSAGRAAAAFTIRRYSVKSPPKADVDSIVIRSNMRSPQRRRKATYTSDDKFHLPAQEDWVAAFPTAGTTFSSRVFLRNPQSAALVADAFVPAGSKDKVIIEAFPGPGVLTRALMALPKERIRKIIVLEHLEPYLDFLRPLQAADSRVHVLPLDGYSWNSYQKLEADGYLNDIDTVPWDQSHPHLHFLAHLPTSVYGEQLIAQFLRLIPDGGWLFQYGRVPMSYVMHDWLWEVSRAQTSTESLNRCKLSVIAQAVSSFAQQLSPEALIPCGRHFWPSSVVPGHKAIPMTAITMDPLERQIIEKGMLDKWDYCLRKLFVLKSKNLERAIGHLAPGSTALLSYLTDPTLPADHPARADASKLIRKMEVMDWAAVSKASCAHLENFPGRRLYREHYYLRAWKLALGIESGEKGEWAEGVRCSEIGVIQEVVMRKS</sequence>
<dbReference type="Proteomes" id="UP000054018">
    <property type="component" value="Unassembled WGS sequence"/>
</dbReference>
<dbReference type="Pfam" id="PF00398">
    <property type="entry name" value="RrnaAD"/>
    <property type="match status" value="1"/>
</dbReference>
<evidence type="ECO:0000256" key="3">
    <source>
        <dbReference type="ARBA" id="ARBA00022679"/>
    </source>
</evidence>
<dbReference type="Gene3D" id="3.40.50.150">
    <property type="entry name" value="Vaccinia Virus protein VP39"/>
    <property type="match status" value="1"/>
</dbReference>
<dbReference type="GO" id="GO:0003723">
    <property type="term" value="F:RNA binding"/>
    <property type="evidence" value="ECO:0007669"/>
    <property type="project" value="UniProtKB-KW"/>
</dbReference>
<evidence type="ECO:0000256" key="2">
    <source>
        <dbReference type="ARBA" id="ARBA00022603"/>
    </source>
</evidence>
<evidence type="ECO:0000256" key="5">
    <source>
        <dbReference type="ARBA" id="ARBA00022884"/>
    </source>
</evidence>
<comment type="subcellular location">
    <subcellularLocation>
        <location evidence="1">Mitochondrion</location>
    </subcellularLocation>
</comment>